<gene>
    <name evidence="5" type="ORF">GCM10009092_40000</name>
</gene>
<evidence type="ECO:0000259" key="4">
    <source>
        <dbReference type="Pfam" id="PF13793"/>
    </source>
</evidence>
<keyword evidence="1 2" id="KW-0545">Nucleotide biosynthesis</keyword>
<dbReference type="Gene3D" id="3.40.50.2020">
    <property type="match status" value="2"/>
</dbReference>
<feature type="domain" description="Ribose-phosphate pyrophosphokinase N-terminal" evidence="4">
    <location>
        <begin position="9"/>
        <end position="118"/>
    </location>
</feature>
<comment type="similarity">
    <text evidence="2">Belongs to the ribose-phosphate pyrophosphokinase family.</text>
</comment>
<name>A0ABP3HL70_9ALTE</name>
<evidence type="ECO:0000256" key="1">
    <source>
        <dbReference type="ARBA" id="ARBA00022727"/>
    </source>
</evidence>
<dbReference type="NCBIfam" id="TIGR01251">
    <property type="entry name" value="ribP_PPkin"/>
    <property type="match status" value="1"/>
</dbReference>
<dbReference type="RefSeq" id="WP_343847240.1">
    <property type="nucleotide sequence ID" value="NZ_BAAAEI010000024.1"/>
</dbReference>
<dbReference type="SUPFAM" id="SSF53271">
    <property type="entry name" value="PRTase-like"/>
    <property type="match status" value="2"/>
</dbReference>
<dbReference type="InterPro" id="IPR029057">
    <property type="entry name" value="PRTase-like"/>
</dbReference>
<feature type="domain" description="Phosphoribosyltransferase" evidence="3">
    <location>
        <begin position="154"/>
        <end position="250"/>
    </location>
</feature>
<dbReference type="Pfam" id="PF13793">
    <property type="entry name" value="Pribosyltran_N"/>
    <property type="match status" value="1"/>
</dbReference>
<accession>A0ABP3HL70</accession>
<dbReference type="InterPro" id="IPR005946">
    <property type="entry name" value="Rib-P_diPkinase"/>
</dbReference>
<dbReference type="EMBL" id="BAAAEI010000024">
    <property type="protein sequence ID" value="GAA0371664.1"/>
    <property type="molecule type" value="Genomic_DNA"/>
</dbReference>
<dbReference type="PANTHER" id="PTHR10210:SF41">
    <property type="entry name" value="RIBOSE-PHOSPHATE PYROPHOSPHOKINASE 1, CHLOROPLASTIC"/>
    <property type="match status" value="1"/>
</dbReference>
<dbReference type="NCBIfam" id="NF005537">
    <property type="entry name" value="PRK07199.1"/>
    <property type="match status" value="1"/>
</dbReference>
<dbReference type="SMART" id="SM01400">
    <property type="entry name" value="Pribosyltran_N"/>
    <property type="match status" value="1"/>
</dbReference>
<evidence type="ECO:0000313" key="5">
    <source>
        <dbReference type="EMBL" id="GAA0371664.1"/>
    </source>
</evidence>
<evidence type="ECO:0000313" key="6">
    <source>
        <dbReference type="Proteomes" id="UP001501757"/>
    </source>
</evidence>
<evidence type="ECO:0000259" key="3">
    <source>
        <dbReference type="Pfam" id="PF00156"/>
    </source>
</evidence>
<dbReference type="Proteomes" id="UP001501757">
    <property type="component" value="Unassembled WGS sequence"/>
</dbReference>
<reference evidence="6" key="1">
    <citation type="journal article" date="2019" name="Int. J. Syst. Evol. Microbiol.">
        <title>The Global Catalogue of Microorganisms (GCM) 10K type strain sequencing project: providing services to taxonomists for standard genome sequencing and annotation.</title>
        <authorList>
            <consortium name="The Broad Institute Genomics Platform"/>
            <consortium name="The Broad Institute Genome Sequencing Center for Infectious Disease"/>
            <person name="Wu L."/>
            <person name="Ma J."/>
        </authorList>
    </citation>
    <scope>NUCLEOTIDE SEQUENCE [LARGE SCALE GENOMIC DNA]</scope>
    <source>
        <strain evidence="6">JCM 13378</strain>
    </source>
</reference>
<keyword evidence="6" id="KW-1185">Reference proteome</keyword>
<dbReference type="CDD" id="cd06223">
    <property type="entry name" value="PRTases_typeI"/>
    <property type="match status" value="1"/>
</dbReference>
<evidence type="ECO:0000256" key="2">
    <source>
        <dbReference type="RuleBase" id="RU004324"/>
    </source>
</evidence>
<dbReference type="Pfam" id="PF00156">
    <property type="entry name" value="Pribosyltran"/>
    <property type="match status" value="1"/>
</dbReference>
<proteinExistence type="inferred from homology"/>
<sequence>MSLGRALVLFSLTPHPLHTPLAQQLGAESGRLERRDFPDGESYLRINSEVAGKDVLVLVDLVHPNDKYLPLIFLLDTLREFGAASVGVLAPYLSYMRQDIRFNQGEALTSKIFAGALSRHMDYLVTVDPHLHRYHSLDQIYSVPSQVVQGAPALAQWLKGRDNLLLVGPDAESEQWVAGIAGLCGHPYVIGEKQRNGDRDVQIQLPDLSAYAGRTAVMIDDVISSGQTILQCMQALNKAGIAQQECAAVHGIFAESAAQMLLEAGLQALATSNSIAHFSNAIDLSPLLVAPIQQCLQLMPAQKAVNN</sequence>
<dbReference type="PANTHER" id="PTHR10210">
    <property type="entry name" value="RIBOSE-PHOSPHATE DIPHOSPHOKINASE FAMILY MEMBER"/>
    <property type="match status" value="1"/>
</dbReference>
<protein>
    <submittedName>
        <fullName evidence="5">Ribose-phosphate pyrophosphokinase</fullName>
    </submittedName>
</protein>
<dbReference type="InterPro" id="IPR029099">
    <property type="entry name" value="Pribosyltran_N"/>
</dbReference>
<comment type="caution">
    <text evidence="5">The sequence shown here is derived from an EMBL/GenBank/DDBJ whole genome shotgun (WGS) entry which is preliminary data.</text>
</comment>
<dbReference type="InterPro" id="IPR000836">
    <property type="entry name" value="PRTase_dom"/>
</dbReference>
<organism evidence="5 6">
    <name type="scientific">Bowmanella denitrificans</name>
    <dbReference type="NCBI Taxonomy" id="366582"/>
    <lineage>
        <taxon>Bacteria</taxon>
        <taxon>Pseudomonadati</taxon>
        <taxon>Pseudomonadota</taxon>
        <taxon>Gammaproteobacteria</taxon>
        <taxon>Alteromonadales</taxon>
        <taxon>Alteromonadaceae</taxon>
        <taxon>Bowmanella</taxon>
    </lineage>
</organism>